<accession>A0A1M4XTR1</accession>
<feature type="active site" description="Proton donor" evidence="2">
    <location>
        <position position="36"/>
    </location>
</feature>
<comment type="catalytic activity">
    <reaction evidence="2">
        <text>a 3'-end 2',3'-cyclophospho-ribonucleotide-RNA + H2O = a 3'-end 2'-phospho-ribonucleotide-RNA + H(+)</text>
        <dbReference type="Rhea" id="RHEA:11828"/>
        <dbReference type="Rhea" id="RHEA-COMP:10464"/>
        <dbReference type="Rhea" id="RHEA-COMP:17353"/>
        <dbReference type="ChEBI" id="CHEBI:15377"/>
        <dbReference type="ChEBI" id="CHEBI:15378"/>
        <dbReference type="ChEBI" id="CHEBI:83064"/>
        <dbReference type="ChEBI" id="CHEBI:173113"/>
        <dbReference type="EC" id="3.1.4.58"/>
    </reaction>
</comment>
<dbReference type="EMBL" id="FQUS01000004">
    <property type="protein sequence ID" value="SHE96835.1"/>
    <property type="molecule type" value="Genomic_DNA"/>
</dbReference>
<feature type="short sequence motif" description="HXTX 2" evidence="2">
    <location>
        <begin position="120"/>
        <end position="123"/>
    </location>
</feature>
<name>A0A1M4XTR1_9BACT</name>
<evidence type="ECO:0000259" key="3">
    <source>
        <dbReference type="Pfam" id="PF02834"/>
    </source>
</evidence>
<dbReference type="STRING" id="1194090.SAMN05443144_104215"/>
<dbReference type="SUPFAM" id="SSF55144">
    <property type="entry name" value="LigT-like"/>
    <property type="match status" value="1"/>
</dbReference>
<dbReference type="RefSeq" id="WP_084088053.1">
    <property type="nucleotide sequence ID" value="NZ_FQUS01000004.1"/>
</dbReference>
<evidence type="ECO:0000313" key="5">
    <source>
        <dbReference type="Proteomes" id="UP000184041"/>
    </source>
</evidence>
<dbReference type="GO" id="GO:0016874">
    <property type="term" value="F:ligase activity"/>
    <property type="evidence" value="ECO:0007669"/>
    <property type="project" value="UniProtKB-KW"/>
</dbReference>
<dbReference type="InterPro" id="IPR014051">
    <property type="entry name" value="Phosphoesterase_HXTX"/>
</dbReference>
<organism evidence="4 5">
    <name type="scientific">Fodinibius roseus</name>
    <dbReference type="NCBI Taxonomy" id="1194090"/>
    <lineage>
        <taxon>Bacteria</taxon>
        <taxon>Pseudomonadati</taxon>
        <taxon>Balneolota</taxon>
        <taxon>Balneolia</taxon>
        <taxon>Balneolales</taxon>
        <taxon>Balneolaceae</taxon>
        <taxon>Fodinibius</taxon>
    </lineage>
</organism>
<dbReference type="Pfam" id="PF02834">
    <property type="entry name" value="LigT_PEase"/>
    <property type="match status" value="2"/>
</dbReference>
<dbReference type="Gene3D" id="3.90.1140.10">
    <property type="entry name" value="Cyclic phosphodiesterase"/>
    <property type="match status" value="1"/>
</dbReference>
<sequence length="177" mass="20293">MRLFVAIPLPESVRDRLADLEQPVEGVRWQRRSQLHITLKFLGDTREEQLDPLVSELSAVRQQEFSMKIKGLGCFPQKGPPRILWAGISNAAELKKLKDRIEEKCVALGFDPEERPFKPHITLGRIQGVTRRDIRSLINQHKQFAIPDVSVREFVMYESILQSDGAVHKRVSGFPLQ</sequence>
<feature type="domain" description="Phosphoesterase HXTX" evidence="3">
    <location>
        <begin position="91"/>
        <end position="165"/>
    </location>
</feature>
<dbReference type="InterPro" id="IPR004175">
    <property type="entry name" value="RNA_CPDase"/>
</dbReference>
<keyword evidence="4" id="KW-0436">Ligase</keyword>
<dbReference type="Proteomes" id="UP000184041">
    <property type="component" value="Unassembled WGS sequence"/>
</dbReference>
<evidence type="ECO:0000313" key="4">
    <source>
        <dbReference type="EMBL" id="SHE96835.1"/>
    </source>
</evidence>
<dbReference type="OrthoDB" id="9789350at2"/>
<evidence type="ECO:0000256" key="2">
    <source>
        <dbReference type="HAMAP-Rule" id="MF_01940"/>
    </source>
</evidence>
<dbReference type="InterPro" id="IPR009097">
    <property type="entry name" value="Cyclic_Pdiesterase"/>
</dbReference>
<dbReference type="HAMAP" id="MF_01940">
    <property type="entry name" value="RNA_CPDase"/>
    <property type="match status" value="1"/>
</dbReference>
<dbReference type="EC" id="3.1.4.58" evidence="2"/>
<dbReference type="PANTHER" id="PTHR35561">
    <property type="entry name" value="RNA 2',3'-CYCLIC PHOSPHODIESTERASE"/>
    <property type="match status" value="1"/>
</dbReference>
<keyword evidence="1 2" id="KW-0378">Hydrolase</keyword>
<evidence type="ECO:0000256" key="1">
    <source>
        <dbReference type="ARBA" id="ARBA00022801"/>
    </source>
</evidence>
<keyword evidence="5" id="KW-1185">Reference proteome</keyword>
<dbReference type="AlphaFoldDB" id="A0A1M4XTR1"/>
<dbReference type="PANTHER" id="PTHR35561:SF1">
    <property type="entry name" value="RNA 2',3'-CYCLIC PHOSPHODIESTERASE"/>
    <property type="match status" value="1"/>
</dbReference>
<feature type="domain" description="Phosphoesterase HXTX" evidence="3">
    <location>
        <begin position="7"/>
        <end position="85"/>
    </location>
</feature>
<dbReference type="NCBIfam" id="TIGR02258">
    <property type="entry name" value="2_5_ligase"/>
    <property type="match status" value="1"/>
</dbReference>
<comment type="similarity">
    <text evidence="2">Belongs to the 2H phosphoesterase superfamily. ThpR family.</text>
</comment>
<reference evidence="4 5" key="1">
    <citation type="submission" date="2016-11" db="EMBL/GenBank/DDBJ databases">
        <authorList>
            <person name="Jaros S."/>
            <person name="Januszkiewicz K."/>
            <person name="Wedrychowicz H."/>
        </authorList>
    </citation>
    <scope>NUCLEOTIDE SEQUENCE [LARGE SCALE GENOMIC DNA]</scope>
    <source>
        <strain evidence="4 5">DSM 21986</strain>
    </source>
</reference>
<dbReference type="GO" id="GO:0004113">
    <property type="term" value="F:2',3'-cyclic-nucleotide 3'-phosphodiesterase activity"/>
    <property type="evidence" value="ECO:0007669"/>
    <property type="project" value="InterPro"/>
</dbReference>
<proteinExistence type="inferred from homology"/>
<protein>
    <recommendedName>
        <fullName evidence="2">RNA 2',3'-cyclic phosphodiesterase</fullName>
        <shortName evidence="2">RNA 2',3'-CPDase</shortName>
        <ecNumber evidence="2">3.1.4.58</ecNumber>
    </recommendedName>
</protein>
<feature type="short sequence motif" description="HXTX 1" evidence="2">
    <location>
        <begin position="36"/>
        <end position="39"/>
    </location>
</feature>
<feature type="active site" description="Proton acceptor" evidence="2">
    <location>
        <position position="120"/>
    </location>
</feature>
<gene>
    <name evidence="4" type="ORF">SAMN05443144_104215</name>
</gene>
<comment type="function">
    <text evidence="2">Hydrolyzes RNA 2',3'-cyclic phosphodiester to an RNA 2'-phosphomonoester.</text>
</comment>
<dbReference type="GO" id="GO:0008664">
    <property type="term" value="F:RNA 2',3'-cyclic 3'-phosphodiesterase activity"/>
    <property type="evidence" value="ECO:0007669"/>
    <property type="project" value="UniProtKB-EC"/>
</dbReference>